<dbReference type="GO" id="GO:0047869">
    <property type="term" value="F:dimethylpropiothetin dethiomethylase activity"/>
    <property type="evidence" value="ECO:0007669"/>
    <property type="project" value="InterPro"/>
</dbReference>
<proteinExistence type="predicted"/>
<evidence type="ECO:0008006" key="3">
    <source>
        <dbReference type="Google" id="ProtNLM"/>
    </source>
</evidence>
<dbReference type="AlphaFoldDB" id="A0A8J3M3J3"/>
<dbReference type="Pfam" id="PF16867">
    <property type="entry name" value="DMSP_lyase"/>
    <property type="match status" value="1"/>
</dbReference>
<dbReference type="InterPro" id="IPR014710">
    <property type="entry name" value="RmlC-like_jellyroll"/>
</dbReference>
<organism evidence="1 2">
    <name type="scientific">Seohaeicola zhoushanensis</name>
    <dbReference type="NCBI Taxonomy" id="1569283"/>
    <lineage>
        <taxon>Bacteria</taxon>
        <taxon>Pseudomonadati</taxon>
        <taxon>Pseudomonadota</taxon>
        <taxon>Alphaproteobacteria</taxon>
        <taxon>Rhodobacterales</taxon>
        <taxon>Roseobacteraceae</taxon>
        <taxon>Seohaeicola</taxon>
    </lineage>
</organism>
<protein>
    <recommendedName>
        <fullName evidence="3">Cupin domain-containing protein</fullName>
    </recommendedName>
</protein>
<reference evidence="1" key="1">
    <citation type="journal article" date="2014" name="Int. J. Syst. Evol. Microbiol.">
        <title>Complete genome sequence of Corynebacterium casei LMG S-19264T (=DSM 44701T), isolated from a smear-ripened cheese.</title>
        <authorList>
            <consortium name="US DOE Joint Genome Institute (JGI-PGF)"/>
            <person name="Walter F."/>
            <person name="Albersmeier A."/>
            <person name="Kalinowski J."/>
            <person name="Ruckert C."/>
        </authorList>
    </citation>
    <scope>NUCLEOTIDE SEQUENCE</scope>
    <source>
        <strain evidence="1">KCTC 42650</strain>
    </source>
</reference>
<dbReference type="Proteomes" id="UP000626220">
    <property type="component" value="Unassembled WGS sequence"/>
</dbReference>
<dbReference type="RefSeq" id="WP_189678252.1">
    <property type="nucleotide sequence ID" value="NZ_BNCJ01000001.1"/>
</dbReference>
<reference evidence="1" key="2">
    <citation type="submission" date="2020-09" db="EMBL/GenBank/DDBJ databases">
        <authorList>
            <person name="Sun Q."/>
            <person name="Kim S."/>
        </authorList>
    </citation>
    <scope>NUCLEOTIDE SEQUENCE</scope>
    <source>
        <strain evidence="1">KCTC 42650</strain>
    </source>
</reference>
<dbReference type="CDD" id="cd20282">
    <property type="entry name" value="cupin_DddQ"/>
    <property type="match status" value="1"/>
</dbReference>
<dbReference type="InterPro" id="IPR031723">
    <property type="entry name" value="DMSP_lyase"/>
</dbReference>
<gene>
    <name evidence="1" type="ORF">GCM10017056_02900</name>
</gene>
<sequence length="198" mass="21814">MQQAFDAALAALYQTFATAAALREFALLPDKPRFVPLQVQANPVAQLMGACALLPGPESAALFAAARMLAPFGNWRSSYTEEQVGRHFLDNFAYVELVGPEGHFESPEMSAYLLYMGPNMHYRRHWHEAEELYYIIAGEAEFQVDGEAPALLGAGDSRLHMSNQPHQTWTRDSAVVCLVLWRGEGVGEGVEMEAAPNA</sequence>
<evidence type="ECO:0000313" key="1">
    <source>
        <dbReference type="EMBL" id="GHF34849.1"/>
    </source>
</evidence>
<dbReference type="Gene3D" id="2.60.120.10">
    <property type="entry name" value="Jelly Rolls"/>
    <property type="match status" value="1"/>
</dbReference>
<dbReference type="SUPFAM" id="SSF51182">
    <property type="entry name" value="RmlC-like cupins"/>
    <property type="match status" value="1"/>
</dbReference>
<keyword evidence="2" id="KW-1185">Reference proteome</keyword>
<dbReference type="EMBL" id="BNCJ01000001">
    <property type="protein sequence ID" value="GHF34849.1"/>
    <property type="molecule type" value="Genomic_DNA"/>
</dbReference>
<dbReference type="InterPro" id="IPR011051">
    <property type="entry name" value="RmlC_Cupin_sf"/>
</dbReference>
<comment type="caution">
    <text evidence="1">The sequence shown here is derived from an EMBL/GenBank/DDBJ whole genome shotgun (WGS) entry which is preliminary data.</text>
</comment>
<accession>A0A8J3M3J3</accession>
<name>A0A8J3M3J3_9RHOB</name>
<evidence type="ECO:0000313" key="2">
    <source>
        <dbReference type="Proteomes" id="UP000626220"/>
    </source>
</evidence>